<dbReference type="RefSeq" id="WP_186785488.1">
    <property type="nucleotide sequence ID" value="NZ_VOGW01000105.1"/>
</dbReference>
<sequence>MATVDTKHVQLVCAWCKEEWTFLRPKGRRGPNPATNPDHPQCGVKRQNQNRAISRQRERQGIVYEAWNLRPPARADDLTVQEESARRDVVERPWWRSCSVTELNEGNHRHLWDEWRSDDKTDVDSTVMYSNEEDRKTVERWFQDSRAAKTGDYLGQTVSRGKKLAVIGSARPWSEANRPGDLLCTRGPLERMEPLVMGA</sequence>
<dbReference type="EMBL" id="VOGW01000105">
    <property type="protein sequence ID" value="TWV43387.1"/>
    <property type="molecule type" value="Genomic_DNA"/>
</dbReference>
<comment type="caution">
    <text evidence="2">The sequence shown here is derived from an EMBL/GenBank/DDBJ whole genome shotgun (WGS) entry which is preliminary data.</text>
</comment>
<evidence type="ECO:0000313" key="2">
    <source>
        <dbReference type="EMBL" id="TWV43387.1"/>
    </source>
</evidence>
<reference evidence="2" key="1">
    <citation type="journal article" date="2019" name="Microbiol. Resour. Announc.">
        <title>Draft Genomic Sequences of Streptomyces misionensis and Streptomyces albidoflavus, bacteria applied for phytopathogen biocontrol.</title>
        <authorList>
            <person name="Pylro V."/>
            <person name="Dias A."/>
            <person name="Andreote F."/>
            <person name="Varani A."/>
            <person name="Andreote C."/>
            <person name="Bernardo E."/>
            <person name="Martins T."/>
        </authorList>
    </citation>
    <scope>NUCLEOTIDE SEQUENCE [LARGE SCALE GENOMIC DNA]</scope>
    <source>
        <strain evidence="2">66</strain>
    </source>
</reference>
<protein>
    <submittedName>
        <fullName evidence="2">Uncharacterized protein</fullName>
    </submittedName>
</protein>
<dbReference type="Proteomes" id="UP000320481">
    <property type="component" value="Unassembled WGS sequence"/>
</dbReference>
<name>A0A5C6JR79_9ACTN</name>
<organism evidence="2 3">
    <name type="scientific">Streptomyces misionensis</name>
    <dbReference type="NCBI Taxonomy" id="67331"/>
    <lineage>
        <taxon>Bacteria</taxon>
        <taxon>Bacillati</taxon>
        <taxon>Actinomycetota</taxon>
        <taxon>Actinomycetes</taxon>
        <taxon>Kitasatosporales</taxon>
        <taxon>Streptomycetaceae</taxon>
        <taxon>Streptomyces</taxon>
    </lineage>
</organism>
<proteinExistence type="predicted"/>
<dbReference type="AlphaFoldDB" id="A0A5C6JR79"/>
<gene>
    <name evidence="2" type="ORF">FRZ03_18640</name>
</gene>
<keyword evidence="3" id="KW-1185">Reference proteome</keyword>
<evidence type="ECO:0000256" key="1">
    <source>
        <dbReference type="SAM" id="MobiDB-lite"/>
    </source>
</evidence>
<accession>A0A5C6JR79</accession>
<evidence type="ECO:0000313" key="3">
    <source>
        <dbReference type="Proteomes" id="UP000320481"/>
    </source>
</evidence>
<feature type="region of interest" description="Disordered" evidence="1">
    <location>
        <begin position="26"/>
        <end position="51"/>
    </location>
</feature>